<dbReference type="AlphaFoldDB" id="A0A0B2VJ13"/>
<dbReference type="Proteomes" id="UP000031036">
    <property type="component" value="Unassembled WGS sequence"/>
</dbReference>
<dbReference type="EMBL" id="JPKZ01001493">
    <property type="protein sequence ID" value="KHN81548.1"/>
    <property type="molecule type" value="Genomic_DNA"/>
</dbReference>
<reference evidence="1 2" key="1">
    <citation type="submission" date="2014-11" db="EMBL/GenBank/DDBJ databases">
        <title>Genetic blueprint of the zoonotic pathogen Toxocara canis.</title>
        <authorList>
            <person name="Zhu X.-Q."/>
            <person name="Korhonen P.K."/>
            <person name="Cai H."/>
            <person name="Young N.D."/>
            <person name="Nejsum P."/>
            <person name="von Samson-Himmelstjerna G."/>
            <person name="Boag P.R."/>
            <person name="Tan P."/>
            <person name="Li Q."/>
            <person name="Min J."/>
            <person name="Yang Y."/>
            <person name="Wang X."/>
            <person name="Fang X."/>
            <person name="Hall R.S."/>
            <person name="Hofmann A."/>
            <person name="Sternberg P.W."/>
            <person name="Jex A.R."/>
            <person name="Gasser R.B."/>
        </authorList>
    </citation>
    <scope>NUCLEOTIDE SEQUENCE [LARGE SCALE GENOMIC DNA]</scope>
    <source>
        <strain evidence="1">PN_DK_2014</strain>
    </source>
</reference>
<proteinExistence type="predicted"/>
<organism evidence="1 2">
    <name type="scientific">Toxocara canis</name>
    <name type="common">Canine roundworm</name>
    <dbReference type="NCBI Taxonomy" id="6265"/>
    <lineage>
        <taxon>Eukaryota</taxon>
        <taxon>Metazoa</taxon>
        <taxon>Ecdysozoa</taxon>
        <taxon>Nematoda</taxon>
        <taxon>Chromadorea</taxon>
        <taxon>Rhabditida</taxon>
        <taxon>Spirurina</taxon>
        <taxon>Ascaridomorpha</taxon>
        <taxon>Ascaridoidea</taxon>
        <taxon>Toxocaridae</taxon>
        <taxon>Toxocara</taxon>
    </lineage>
</organism>
<dbReference type="OrthoDB" id="5871362at2759"/>
<comment type="caution">
    <text evidence="1">The sequence shown here is derived from an EMBL/GenBank/DDBJ whole genome shotgun (WGS) entry which is preliminary data.</text>
</comment>
<keyword evidence="2" id="KW-1185">Reference proteome</keyword>
<sequence length="278" mass="31042">MVRVGEAHATDIVFPLPLYSRESVLMLCGAYVNSRDNCLASNVLEKCTKNEMVAFVQSHMSYYCGNKAQLALRPFDCIKRALSLEQRCLRFIQGIPLPTHQAGKCNGIPKFFDCVRLNVESKCGTDSLQVLVDAITAFGCELNTGILGSSFAYTAKLNLSGQYTEDASKKYIRSELAAALPLIEERQQATNSRISFNEPISMDALLAKYFSQGKSFPQFRRAPSRKVSSLDYVEGNTFLDSESNVEIAFDEDGQNVQQQQTCTLLFTRYFSVHQTSIE</sequence>
<evidence type="ECO:0000313" key="2">
    <source>
        <dbReference type="Proteomes" id="UP000031036"/>
    </source>
</evidence>
<dbReference type="OMA" id="ISASKCW"/>
<evidence type="ECO:0000313" key="1">
    <source>
        <dbReference type="EMBL" id="KHN81548.1"/>
    </source>
</evidence>
<name>A0A0B2VJ13_TOXCA</name>
<accession>A0A0B2VJ13</accession>
<gene>
    <name evidence="1" type="ORF">Tcan_14458</name>
</gene>
<protein>
    <submittedName>
        <fullName evidence="1">Uncharacterized protein</fullName>
    </submittedName>
</protein>